<dbReference type="EMBL" id="JAAIKC010000024">
    <property type="protein sequence ID" value="NEW09796.1"/>
    <property type="molecule type" value="Genomic_DNA"/>
</dbReference>
<reference evidence="2" key="1">
    <citation type="submission" date="2020-02" db="EMBL/GenBank/DDBJ databases">
        <authorList>
            <person name="Shen X.-R."/>
            <person name="Zhang Y.-X."/>
        </authorList>
    </citation>
    <scope>NUCLEOTIDE SEQUENCE</scope>
    <source>
        <strain evidence="2">SYP-B3998</strain>
    </source>
</reference>
<keyword evidence="1" id="KW-1133">Transmembrane helix</keyword>
<sequence length="158" mass="17325">MKYELALDQETQLTVTTAGLYGKPTVFVNGNKLDKLKGKGMEKGNNYAIPGTNGTRHLSLKRGFDYVPQLRLDGTLIELARKLKAYEWVFSVLPIAMVFVGGVLGALLGILAMATSMRMFRSKMPVFVKLLLSLGLTAAVYVAFLIIGTVFSSFIRSL</sequence>
<dbReference type="RefSeq" id="WP_163953961.1">
    <property type="nucleotide sequence ID" value="NZ_JAAIKC010000024.1"/>
</dbReference>
<comment type="caution">
    <text evidence="2">The sequence shown here is derived from an EMBL/GenBank/DDBJ whole genome shotgun (WGS) entry which is preliminary data.</text>
</comment>
<keyword evidence="1" id="KW-0472">Membrane</keyword>
<protein>
    <submittedName>
        <fullName evidence="2">Uncharacterized protein</fullName>
    </submittedName>
</protein>
<keyword evidence="1" id="KW-0812">Transmembrane</keyword>
<feature type="transmembrane region" description="Helical" evidence="1">
    <location>
        <begin position="126"/>
        <end position="155"/>
    </location>
</feature>
<evidence type="ECO:0000313" key="2">
    <source>
        <dbReference type="EMBL" id="NEW09796.1"/>
    </source>
</evidence>
<gene>
    <name evidence="2" type="ORF">GK047_28150</name>
</gene>
<name>A0A6G4A5K5_9BACL</name>
<dbReference type="AlphaFoldDB" id="A0A6G4A5K5"/>
<feature type="transmembrane region" description="Helical" evidence="1">
    <location>
        <begin position="88"/>
        <end position="114"/>
    </location>
</feature>
<organism evidence="2">
    <name type="scientific">Paenibacillus sp. SYP-B3998</name>
    <dbReference type="NCBI Taxonomy" id="2678564"/>
    <lineage>
        <taxon>Bacteria</taxon>
        <taxon>Bacillati</taxon>
        <taxon>Bacillota</taxon>
        <taxon>Bacilli</taxon>
        <taxon>Bacillales</taxon>
        <taxon>Paenibacillaceae</taxon>
        <taxon>Paenibacillus</taxon>
    </lineage>
</organism>
<evidence type="ECO:0000256" key="1">
    <source>
        <dbReference type="SAM" id="Phobius"/>
    </source>
</evidence>
<proteinExistence type="predicted"/>
<accession>A0A6G4A5K5</accession>